<dbReference type="PANTHER" id="PTHR32039:SF9">
    <property type="entry name" value="MAGNESIUM-CHELATASE SUBUNIT CHLI-2, CHLOROPLASTIC"/>
    <property type="match status" value="1"/>
</dbReference>
<comment type="function">
    <text evidence="6">Involved in bacteriochlorophyll biosynthesis; introduces a magnesium ion into protoporphyrin IX to yield Mg-protoporphyrin IX.</text>
</comment>
<dbReference type="InterPro" id="IPR003593">
    <property type="entry name" value="AAA+_ATPase"/>
</dbReference>
<dbReference type="STRING" id="1653476.THC_0619"/>
<evidence type="ECO:0000256" key="3">
    <source>
        <dbReference type="ARBA" id="ARBA00022741"/>
    </source>
</evidence>
<dbReference type="GO" id="GO:0005524">
    <property type="term" value="F:ATP binding"/>
    <property type="evidence" value="ECO:0007669"/>
    <property type="project" value="UniProtKB-KW"/>
</dbReference>
<dbReference type="EMBL" id="AP014945">
    <property type="protein sequence ID" value="BAU23013.1"/>
    <property type="molecule type" value="Genomic_DNA"/>
</dbReference>
<dbReference type="KEGG" id="cthi:THC_0619"/>
<reference evidence="8 9" key="1">
    <citation type="journal article" date="2016" name="Int. J. Syst. Evol. Microbiol.">
        <title>Caldimicrobium thiodismutans sp. nov., a sulfur-disproportionating bacterium isolated from a hot spring, and emended description of the genus Caldimicrobium.</title>
        <authorList>
            <person name="Kojima H."/>
            <person name="Umezawa K."/>
            <person name="Fukui M."/>
        </authorList>
    </citation>
    <scope>NUCLEOTIDE SEQUENCE [LARGE SCALE GENOMIC DNA]</scope>
    <source>
        <strain evidence="8 9">TF1</strain>
    </source>
</reference>
<proteinExistence type="inferred from homology"/>
<evidence type="ECO:0000313" key="8">
    <source>
        <dbReference type="EMBL" id="BAU23013.1"/>
    </source>
</evidence>
<dbReference type="Proteomes" id="UP000068196">
    <property type="component" value="Chromosome"/>
</dbReference>
<evidence type="ECO:0000256" key="6">
    <source>
        <dbReference type="ARBA" id="ARBA00053551"/>
    </source>
</evidence>
<evidence type="ECO:0000256" key="4">
    <source>
        <dbReference type="ARBA" id="ARBA00022840"/>
    </source>
</evidence>
<dbReference type="InterPro" id="IPR027417">
    <property type="entry name" value="P-loop_NTPase"/>
</dbReference>
<evidence type="ECO:0000256" key="5">
    <source>
        <dbReference type="ARBA" id="ARBA00030759"/>
    </source>
</evidence>
<keyword evidence="3" id="KW-0547">Nucleotide-binding</keyword>
<organism evidence="8 9">
    <name type="scientific">Caldimicrobium thiodismutans</name>
    <dbReference type="NCBI Taxonomy" id="1653476"/>
    <lineage>
        <taxon>Bacteria</taxon>
        <taxon>Pseudomonadati</taxon>
        <taxon>Thermodesulfobacteriota</taxon>
        <taxon>Thermodesulfobacteria</taxon>
        <taxon>Thermodesulfobacteriales</taxon>
        <taxon>Thermodesulfobacteriaceae</taxon>
        <taxon>Caldimicrobium</taxon>
    </lineage>
</organism>
<feature type="domain" description="AAA+ ATPase" evidence="7">
    <location>
        <begin position="36"/>
        <end position="215"/>
    </location>
</feature>
<dbReference type="Pfam" id="PF01078">
    <property type="entry name" value="Mg_chelatase"/>
    <property type="match status" value="1"/>
</dbReference>
<dbReference type="Pfam" id="PF17863">
    <property type="entry name" value="AAA_lid_2"/>
    <property type="match status" value="1"/>
</dbReference>
<gene>
    <name evidence="8" type="ORF">THC_0619</name>
</gene>
<dbReference type="SUPFAM" id="SSF52540">
    <property type="entry name" value="P-loop containing nucleoside triphosphate hydrolases"/>
    <property type="match status" value="1"/>
</dbReference>
<dbReference type="InterPro" id="IPR045006">
    <property type="entry name" value="CHLI-like"/>
</dbReference>
<reference evidence="9" key="2">
    <citation type="journal article" date="2016" name="Int. J. Syst. Evol. Microbiol.">
        <title>Caldimicrobium thiodismutans sp. nov., a sulfur-disproportionating bacterium isolated from a hot spring.</title>
        <authorList>
            <person name="Kojima H."/>
            <person name="Umezawa K."/>
            <person name="Fukui M."/>
        </authorList>
    </citation>
    <scope>NUCLEOTIDE SEQUENCE [LARGE SCALE GENOMIC DNA]</scope>
    <source>
        <strain evidence="9">TF1</strain>
    </source>
</reference>
<keyword evidence="4" id="KW-0067">ATP-binding</keyword>
<dbReference type="AlphaFoldDB" id="A0A0U5BWJ6"/>
<comment type="similarity">
    <text evidence="2">Belongs to the Mg-chelatase subunits D/I family.</text>
</comment>
<dbReference type="InterPro" id="IPR000523">
    <property type="entry name" value="Mg_chelatse_chII-like_cat_dom"/>
</dbReference>
<dbReference type="PANTHER" id="PTHR32039">
    <property type="entry name" value="MAGNESIUM-CHELATASE SUBUNIT CHLI"/>
    <property type="match status" value="1"/>
</dbReference>
<keyword evidence="9" id="KW-1185">Reference proteome</keyword>
<dbReference type="OrthoDB" id="9775079at2"/>
<evidence type="ECO:0000256" key="1">
    <source>
        <dbReference type="ARBA" id="ARBA00004800"/>
    </source>
</evidence>
<dbReference type="Gene3D" id="3.40.50.300">
    <property type="entry name" value="P-loop containing nucleotide triphosphate hydrolases"/>
    <property type="match status" value="1"/>
</dbReference>
<comment type="pathway">
    <text evidence="1">Porphyrin-containing compound metabolism; bacteriochlorophyll biosynthesis.</text>
</comment>
<dbReference type="RefSeq" id="WP_068513159.1">
    <property type="nucleotide sequence ID" value="NZ_AP014945.1"/>
</dbReference>
<accession>A0A0U5BWJ6</accession>
<name>A0A0U5BWJ6_9BACT</name>
<evidence type="ECO:0000259" key="7">
    <source>
        <dbReference type="SMART" id="SM00382"/>
    </source>
</evidence>
<dbReference type="SMART" id="SM00382">
    <property type="entry name" value="AAA"/>
    <property type="match status" value="1"/>
</dbReference>
<evidence type="ECO:0000313" key="9">
    <source>
        <dbReference type="Proteomes" id="UP000068196"/>
    </source>
</evidence>
<sequence length="345" mass="39765">MEREDEKPFRVIYPFTAIVDQEELKLALILNVIDPLIGGVLIMGEKGTGKSTVVRALADLLPPLEVINCPFRCSPHGPYCDLCKEKLERGEPLEKIKVKMEMVELPLGITEDRLLGSIDLEYALITGKKKFEPGLLARANQNFLYIDEVNLLEDHIVDLLLDSAAMGINRVEREGISFTHPARFVLVGTMNPEEGELRPQFLDRFGLCVEVHAIKDKELRKEILKRRLSFDTDPESFINLWRKEQENLAKKIYLAKENLSKVKVPEEIYEKVVEITTELKLDGHRGDLTWIKASRALASLEGKEKITKEELKRTGLMVLRHRLKRLPFEDIEREKERLYELLERL</sequence>
<evidence type="ECO:0000256" key="2">
    <source>
        <dbReference type="ARBA" id="ARBA00005799"/>
    </source>
</evidence>
<dbReference type="Gene3D" id="1.10.8.80">
    <property type="entry name" value="Magnesium chelatase subunit I, C-Terminal domain"/>
    <property type="match status" value="1"/>
</dbReference>
<protein>
    <recommendedName>
        <fullName evidence="5">Mg-protoporphyrin IX chelatase</fullName>
    </recommendedName>
</protein>
<dbReference type="InterPro" id="IPR041628">
    <property type="entry name" value="ChlI/MoxR_AAA_lid"/>
</dbReference>
<dbReference type="PATRIC" id="fig|1653476.3.peg.640"/>